<comment type="caution">
    <text evidence="2">The sequence shown here is derived from an EMBL/GenBank/DDBJ whole genome shotgun (WGS) entry which is preliminary data.</text>
</comment>
<dbReference type="PANTHER" id="PTHR24128:SF46">
    <property type="entry name" value="ALPHA-LATROTOXIN-LHE1A-LIKE ISOFORM X1"/>
    <property type="match status" value="1"/>
</dbReference>
<feature type="repeat" description="ANK" evidence="1">
    <location>
        <begin position="207"/>
        <end position="239"/>
    </location>
</feature>
<name>A0A6A2XHJ6_HIBSY</name>
<dbReference type="PROSITE" id="PS50297">
    <property type="entry name" value="ANK_REP_REGION"/>
    <property type="match status" value="1"/>
</dbReference>
<dbReference type="Proteomes" id="UP000436088">
    <property type="component" value="Unassembled WGS sequence"/>
</dbReference>
<dbReference type="PANTHER" id="PTHR24128">
    <property type="entry name" value="HOMEOBOX PROTEIN WARIAI"/>
    <property type="match status" value="1"/>
</dbReference>
<evidence type="ECO:0000313" key="3">
    <source>
        <dbReference type="Proteomes" id="UP000436088"/>
    </source>
</evidence>
<dbReference type="AlphaFoldDB" id="A0A6A2XHJ6"/>
<evidence type="ECO:0000313" key="2">
    <source>
        <dbReference type="EMBL" id="KAE8669240.1"/>
    </source>
</evidence>
<sequence length="354" mass="39264">MDEGLRTTAAVVHHSCRAAFAAVCSAAIVFKTSPVKHQTPPISFSCTLPPWHDFDMYPSRPGDVSAAESGNVSQLYELIERDGNVLRRFDKVEFIETPLHIAAEKGCIGFALEIMNLKPSFARKLNHRGLSPMHTAVEKGQQEMALRILEIDKDVASPECIRDVTVQNRTALYIAVESIRPDVLKALLRSLGKKDYYQEVVNRQDEDGNTALHIAATKNQPQMLRLLLEYKADKHITNQAGLTVLDVAHRSNNRENITILRRDFIPGVSNLKYKWGKRIVKYAAKASSLIFHDIDNISGDDRNALLVILGLLLTATYQSALSPPGGIWQGDDASYVSSTVNGERKLPGSSMMDI</sequence>
<gene>
    <name evidence="2" type="ORF">F3Y22_tig00112249pilonHSYRG00104</name>
</gene>
<evidence type="ECO:0000256" key="1">
    <source>
        <dbReference type="PROSITE-ProRule" id="PRU00023"/>
    </source>
</evidence>
<dbReference type="EMBL" id="VEPZ02001530">
    <property type="protein sequence ID" value="KAE8669240.1"/>
    <property type="molecule type" value="Genomic_DNA"/>
</dbReference>
<reference evidence="2" key="1">
    <citation type="submission" date="2019-09" db="EMBL/GenBank/DDBJ databases">
        <title>Draft genome information of white flower Hibiscus syriacus.</title>
        <authorList>
            <person name="Kim Y.-M."/>
        </authorList>
    </citation>
    <scope>NUCLEOTIDE SEQUENCE [LARGE SCALE GENOMIC DNA]</scope>
    <source>
        <strain evidence="2">YM2019G1</strain>
    </source>
</reference>
<dbReference type="Pfam" id="PF13857">
    <property type="entry name" value="Ank_5"/>
    <property type="match status" value="1"/>
</dbReference>
<dbReference type="Pfam" id="PF12796">
    <property type="entry name" value="Ank_2"/>
    <property type="match status" value="1"/>
</dbReference>
<dbReference type="SUPFAM" id="SSF48403">
    <property type="entry name" value="Ankyrin repeat"/>
    <property type="match status" value="1"/>
</dbReference>
<proteinExistence type="predicted"/>
<keyword evidence="3" id="KW-1185">Reference proteome</keyword>
<accession>A0A6A2XHJ6</accession>
<dbReference type="InterPro" id="IPR002110">
    <property type="entry name" value="Ankyrin_rpt"/>
</dbReference>
<protein>
    <submittedName>
        <fullName evidence="2">Ankyrin repeat-containing protein</fullName>
    </submittedName>
</protein>
<dbReference type="InterPro" id="IPR036770">
    <property type="entry name" value="Ankyrin_rpt-contain_sf"/>
</dbReference>
<dbReference type="PROSITE" id="PS50088">
    <property type="entry name" value="ANK_REPEAT"/>
    <property type="match status" value="1"/>
</dbReference>
<dbReference type="SMART" id="SM00248">
    <property type="entry name" value="ANK"/>
    <property type="match status" value="4"/>
</dbReference>
<organism evidence="2 3">
    <name type="scientific">Hibiscus syriacus</name>
    <name type="common">Rose of Sharon</name>
    <dbReference type="NCBI Taxonomy" id="106335"/>
    <lineage>
        <taxon>Eukaryota</taxon>
        <taxon>Viridiplantae</taxon>
        <taxon>Streptophyta</taxon>
        <taxon>Embryophyta</taxon>
        <taxon>Tracheophyta</taxon>
        <taxon>Spermatophyta</taxon>
        <taxon>Magnoliopsida</taxon>
        <taxon>eudicotyledons</taxon>
        <taxon>Gunneridae</taxon>
        <taxon>Pentapetalae</taxon>
        <taxon>rosids</taxon>
        <taxon>malvids</taxon>
        <taxon>Malvales</taxon>
        <taxon>Malvaceae</taxon>
        <taxon>Malvoideae</taxon>
        <taxon>Hibiscus</taxon>
    </lineage>
</organism>
<keyword evidence="1" id="KW-0040">ANK repeat</keyword>
<dbReference type="Gene3D" id="1.25.40.20">
    <property type="entry name" value="Ankyrin repeat-containing domain"/>
    <property type="match status" value="1"/>
</dbReference>